<evidence type="ECO:0000256" key="1">
    <source>
        <dbReference type="SAM" id="Phobius"/>
    </source>
</evidence>
<sequence>SNIELVYKMKWIVIALSVLCVYCFVGIDGAAKDRQDTLQAFQPLKKAGGGKVQRKLIAGESELFVALQSELILSQEQYVQQTIDDESNIRNALEQADDTDCAGFVATATDSLMALGGISFSNCVAMIDEEMFANLYPSTSNTERQEYAKASMLTALRGLNIFTEASTIRTKLEAMLTAPIAIDGVSTTVQLSSILRSALNDCLIAARALLKQSLGGAYTQADTICTQ</sequence>
<evidence type="ECO:0000313" key="2">
    <source>
        <dbReference type="EMBL" id="JAB01209.1"/>
    </source>
</evidence>
<dbReference type="VEuPathDB" id="VectorBase:AAQUA_008510"/>
<organism evidence="2">
    <name type="scientific">Anopheles aquasalis</name>
    <name type="common">Malaria mosquito</name>
    <dbReference type="NCBI Taxonomy" id="42839"/>
    <lineage>
        <taxon>Eukaryota</taxon>
        <taxon>Metazoa</taxon>
        <taxon>Ecdysozoa</taxon>
        <taxon>Arthropoda</taxon>
        <taxon>Hexapoda</taxon>
        <taxon>Insecta</taxon>
        <taxon>Pterygota</taxon>
        <taxon>Neoptera</taxon>
        <taxon>Endopterygota</taxon>
        <taxon>Diptera</taxon>
        <taxon>Nematocera</taxon>
        <taxon>Culicoidea</taxon>
        <taxon>Culicidae</taxon>
        <taxon>Anophelinae</taxon>
        <taxon>Anopheles</taxon>
    </lineage>
</organism>
<reference evidence="2" key="1">
    <citation type="submission" date="2013-07" db="EMBL/GenBank/DDBJ databases">
        <title>Transcriptome sequencing and developmental regulation of gene expression in Anopheles aquasalis.</title>
        <authorList>
            <consortium name="Brazilian Malaria Network (MCT/CNPq/MS/SCTIE/DECIT/PRONEX 555648/2009-5) and Research Network on Bioactive Molecules from Arthropod Vectors (NAP-MOBIARVE"/>
            <consortium name="University of Sao Paulo)"/>
            <person name="Marinotti O."/>
            <person name="Ribeiro J.M.C."/>
            <person name="Costa-da-Silva A.L."/>
            <person name="Silva M.C.P."/>
            <person name="Lopes A.R."/>
            <person name="Barros M.S."/>
            <person name="Sa-Nunes A."/>
            <person name="Konjin B.B."/>
            <person name="Carvalho E."/>
            <person name="Suesdek L."/>
            <person name="Silva-Neto M.A.C."/>
            <person name="Capurro M.L."/>
        </authorList>
    </citation>
    <scope>NUCLEOTIDE SEQUENCE</scope>
    <source>
        <tissue evidence="2">Whole body</tissue>
    </source>
</reference>
<keyword evidence="1" id="KW-0812">Transmembrane</keyword>
<feature type="non-terminal residue" evidence="2">
    <location>
        <position position="1"/>
    </location>
</feature>
<accession>T1EAI3</accession>
<protein>
    <submittedName>
        <fullName evidence="2">Putative secreted protein</fullName>
    </submittedName>
</protein>
<keyword evidence="1" id="KW-1133">Transmembrane helix</keyword>
<dbReference type="EMBL" id="GAMD01000382">
    <property type="protein sequence ID" value="JAB01209.1"/>
    <property type="molecule type" value="mRNA"/>
</dbReference>
<keyword evidence="1" id="KW-0472">Membrane</keyword>
<proteinExistence type="evidence at transcript level"/>
<feature type="transmembrane region" description="Helical" evidence="1">
    <location>
        <begin position="12"/>
        <end position="31"/>
    </location>
</feature>
<dbReference type="AlphaFoldDB" id="T1EAI3"/>
<name>T1EAI3_ANOAQ</name>